<evidence type="ECO:0000313" key="2">
    <source>
        <dbReference type="Proteomes" id="UP001555342"/>
    </source>
</evidence>
<name>A0ABV3NTN8_9ENTR</name>
<organism evidence="1 2">
    <name type="scientific">Buttiauxella gaviniae</name>
    <dbReference type="NCBI Taxonomy" id="82990"/>
    <lineage>
        <taxon>Bacteria</taxon>
        <taxon>Pseudomonadati</taxon>
        <taxon>Pseudomonadota</taxon>
        <taxon>Gammaproteobacteria</taxon>
        <taxon>Enterobacterales</taxon>
        <taxon>Enterobacteriaceae</taxon>
        <taxon>Buttiauxella</taxon>
    </lineage>
</organism>
<comment type="caution">
    <text evidence="1">The sequence shown here is derived from an EMBL/GenBank/DDBJ whole genome shotgun (WGS) entry which is preliminary data.</text>
</comment>
<protein>
    <submittedName>
        <fullName evidence="1">YlcI/YnfO family protein</fullName>
    </submittedName>
</protein>
<dbReference type="NCBIfam" id="NF041551">
    <property type="entry name" value="YlcI_YnfO_N"/>
    <property type="match status" value="1"/>
</dbReference>
<keyword evidence="2" id="KW-1185">Reference proteome</keyword>
<dbReference type="RefSeq" id="WP_367595087.1">
    <property type="nucleotide sequence ID" value="NZ_JBFMVT010000002.1"/>
</dbReference>
<reference evidence="1 2" key="1">
    <citation type="submission" date="2024-07" db="EMBL/GenBank/DDBJ databases">
        <authorList>
            <person name="Wang L."/>
        </authorList>
    </citation>
    <scope>NUCLEOTIDE SEQUENCE [LARGE SCALE GENOMIC DNA]</scope>
    <source>
        <strain evidence="1 2">WL359</strain>
    </source>
</reference>
<proteinExistence type="predicted"/>
<gene>
    <name evidence="1" type="ORF">AB1E22_09345</name>
</gene>
<evidence type="ECO:0000313" key="1">
    <source>
        <dbReference type="EMBL" id="MEW7312912.1"/>
    </source>
</evidence>
<sequence length="61" mass="6991">MATGYINNKSQQINARIPHDVVEEMDECLLDDETRAKFIIAAVRTEIKRRQKGKKASNTDE</sequence>
<accession>A0ABV3NTN8</accession>
<dbReference type="Proteomes" id="UP001555342">
    <property type="component" value="Unassembled WGS sequence"/>
</dbReference>
<dbReference type="EMBL" id="JBFMVT010000002">
    <property type="protein sequence ID" value="MEW7312912.1"/>
    <property type="molecule type" value="Genomic_DNA"/>
</dbReference>